<keyword evidence="2" id="KW-0808">Transferase</keyword>
<keyword evidence="2" id="KW-0449">Lipoprotein</keyword>
<proteinExistence type="inferred from homology"/>
<dbReference type="InterPro" id="IPR024932">
    <property type="entry name" value="ApbE"/>
</dbReference>
<keyword evidence="2" id="KW-0732">Signal</keyword>
<accession>A0ABV7B2Z6</accession>
<evidence type="ECO:0000313" key="3">
    <source>
        <dbReference type="EMBL" id="MFC2991560.1"/>
    </source>
</evidence>
<protein>
    <recommendedName>
        <fullName evidence="2">FAD:protein FMN transferase</fullName>
        <ecNumber evidence="2">2.7.1.180</ecNumber>
    </recommendedName>
</protein>
<evidence type="ECO:0000313" key="4">
    <source>
        <dbReference type="Proteomes" id="UP001595386"/>
    </source>
</evidence>
<keyword evidence="2" id="KW-0460">Magnesium</keyword>
<keyword evidence="2" id="KW-0472">Membrane</keyword>
<dbReference type="Pfam" id="PF02424">
    <property type="entry name" value="ApbE"/>
    <property type="match status" value="1"/>
</dbReference>
<dbReference type="EMBL" id="JBHRSQ010000008">
    <property type="protein sequence ID" value="MFC2991560.1"/>
    <property type="molecule type" value="Genomic_DNA"/>
</dbReference>
<comment type="cofactor">
    <cofactor evidence="2">
        <name>Mg(2+)</name>
        <dbReference type="ChEBI" id="CHEBI:18420"/>
    </cofactor>
</comment>
<keyword evidence="2" id="KW-1003">Cell membrane</keyword>
<sequence>MRPALFLFALLMPLVLVAGCRQQGEWHQLEGVALGTGYHITLNGDLAEGEPALVEAAIQGELASLDSQIQAFEVLLEAARLPLLAELPVGVTGEILREHLQALSVDRLFRVFDDFGIAHAMVELGGVQRASGTYGRHPWRVRLPRSGLGDASEPVLRLQDAALVTRAAPRPAGVDAPTTARILAVSAVASSAEAADRLARSLLAAAPDDTLEHPVRLVVLTLQGLESHTGSALEPLLER</sequence>
<feature type="chain" id="PRO_5044977436" description="FAD:protein FMN transferase" evidence="2">
    <location>
        <begin position="19"/>
        <end position="239"/>
    </location>
</feature>
<name>A0ABV7B2Z6_9GAMM</name>
<dbReference type="EC" id="2.7.1.180" evidence="2"/>
<keyword evidence="2" id="KW-0274">FAD</keyword>
<organism evidence="3 4">
    <name type="scientific">Halomonas tibetensis</name>
    <dbReference type="NCBI Taxonomy" id="2259590"/>
    <lineage>
        <taxon>Bacteria</taxon>
        <taxon>Pseudomonadati</taxon>
        <taxon>Pseudomonadota</taxon>
        <taxon>Gammaproteobacteria</taxon>
        <taxon>Oceanospirillales</taxon>
        <taxon>Halomonadaceae</taxon>
        <taxon>Halomonas</taxon>
    </lineage>
</organism>
<reference evidence="4" key="1">
    <citation type="journal article" date="2019" name="Int. J. Syst. Evol. Microbiol.">
        <title>The Global Catalogue of Microorganisms (GCM) 10K type strain sequencing project: providing services to taxonomists for standard genome sequencing and annotation.</title>
        <authorList>
            <consortium name="The Broad Institute Genomics Platform"/>
            <consortium name="The Broad Institute Genome Sequencing Center for Infectious Disease"/>
            <person name="Wu L."/>
            <person name="Ma J."/>
        </authorList>
    </citation>
    <scope>NUCLEOTIDE SEQUENCE [LARGE SCALE GENOMIC DNA]</scope>
    <source>
        <strain evidence="4">KCTC 52660</strain>
    </source>
</reference>
<comment type="similarity">
    <text evidence="1 2">Belongs to the ApbE family.</text>
</comment>
<comment type="catalytic activity">
    <reaction evidence="2">
        <text>L-threonyl-[protein] + FAD = FMN-L-threonyl-[protein] + AMP + H(+)</text>
        <dbReference type="Rhea" id="RHEA:36847"/>
        <dbReference type="Rhea" id="RHEA-COMP:11060"/>
        <dbReference type="Rhea" id="RHEA-COMP:11061"/>
        <dbReference type="ChEBI" id="CHEBI:15378"/>
        <dbReference type="ChEBI" id="CHEBI:30013"/>
        <dbReference type="ChEBI" id="CHEBI:57692"/>
        <dbReference type="ChEBI" id="CHEBI:74257"/>
        <dbReference type="ChEBI" id="CHEBI:456215"/>
        <dbReference type="EC" id="2.7.1.180"/>
    </reaction>
</comment>
<comment type="function">
    <text evidence="2">Flavin transferase that catalyzes the transfer of the FMN moiety of FAD and its covalent binding to the hydroxyl group of a threonine residue in a target flavoprotein.</text>
</comment>
<dbReference type="PROSITE" id="PS51257">
    <property type="entry name" value="PROKAR_LIPOPROTEIN"/>
    <property type="match status" value="1"/>
</dbReference>
<dbReference type="RefSeq" id="WP_379756082.1">
    <property type="nucleotide sequence ID" value="NZ_JBHRSQ010000008.1"/>
</dbReference>
<comment type="caution">
    <text evidence="3">The sequence shown here is derived from an EMBL/GenBank/DDBJ whole genome shotgun (WGS) entry which is preliminary data.</text>
</comment>
<keyword evidence="4" id="KW-1185">Reference proteome</keyword>
<dbReference type="Gene3D" id="3.10.520.10">
    <property type="entry name" value="ApbE-like domains"/>
    <property type="match status" value="1"/>
</dbReference>
<keyword evidence="2" id="KW-0997">Cell inner membrane</keyword>
<comment type="subcellular location">
    <subcellularLocation>
        <location evidence="2">Cell inner membrane</location>
        <topology evidence="2">Lipid-anchor</topology>
        <orientation evidence="2">Periplasmic side</orientation>
    </subcellularLocation>
</comment>
<dbReference type="InterPro" id="IPR003374">
    <property type="entry name" value="ApbE-like_sf"/>
</dbReference>
<evidence type="ECO:0000256" key="1">
    <source>
        <dbReference type="ARBA" id="ARBA00008282"/>
    </source>
</evidence>
<feature type="signal peptide" evidence="2">
    <location>
        <begin position="1"/>
        <end position="18"/>
    </location>
</feature>
<keyword evidence="2" id="KW-0479">Metal-binding</keyword>
<evidence type="ECO:0000256" key="2">
    <source>
        <dbReference type="RuleBase" id="RU363002"/>
    </source>
</evidence>
<keyword evidence="2" id="KW-0285">Flavoprotein</keyword>
<dbReference type="Proteomes" id="UP001595386">
    <property type="component" value="Unassembled WGS sequence"/>
</dbReference>
<gene>
    <name evidence="3" type="ORF">ACFODV_05905</name>
</gene>
<dbReference type="SUPFAM" id="SSF143631">
    <property type="entry name" value="ApbE-like"/>
    <property type="match status" value="1"/>
</dbReference>